<sequence>MRGLVSIYLERRRGGKRMKGEEDRGEGEGEEEGMREEGRGKRRRERERRKGGRKAKDVRMDRPRRARTPQTRRITPHVPGDAVLEYGCGAKFGSSGIVKLKLNWDPVFCCAKWETG</sequence>
<dbReference type="EMBL" id="QPFP01000412">
    <property type="protein sequence ID" value="TEB13823.1"/>
    <property type="molecule type" value="Genomic_DNA"/>
</dbReference>
<proteinExistence type="predicted"/>
<accession>A0A4Y7RYA5</accession>
<feature type="compositionally biased region" description="Basic residues" evidence="1">
    <location>
        <begin position="40"/>
        <end position="53"/>
    </location>
</feature>
<protein>
    <submittedName>
        <fullName evidence="2">Uncharacterized protein</fullName>
    </submittedName>
</protein>
<feature type="region of interest" description="Disordered" evidence="1">
    <location>
        <begin position="1"/>
        <end position="80"/>
    </location>
</feature>
<dbReference type="Proteomes" id="UP000298030">
    <property type="component" value="Unassembled WGS sequence"/>
</dbReference>
<keyword evidence="3" id="KW-1185">Reference proteome</keyword>
<name>A0A4Y7RYA5_COPMI</name>
<evidence type="ECO:0000256" key="1">
    <source>
        <dbReference type="SAM" id="MobiDB-lite"/>
    </source>
</evidence>
<organism evidence="2 3">
    <name type="scientific">Coprinellus micaceus</name>
    <name type="common">Glistening ink-cap mushroom</name>
    <name type="synonym">Coprinus micaceus</name>
    <dbReference type="NCBI Taxonomy" id="71717"/>
    <lineage>
        <taxon>Eukaryota</taxon>
        <taxon>Fungi</taxon>
        <taxon>Dikarya</taxon>
        <taxon>Basidiomycota</taxon>
        <taxon>Agaricomycotina</taxon>
        <taxon>Agaricomycetes</taxon>
        <taxon>Agaricomycetidae</taxon>
        <taxon>Agaricales</taxon>
        <taxon>Agaricineae</taxon>
        <taxon>Psathyrellaceae</taxon>
        <taxon>Coprinellus</taxon>
    </lineage>
</organism>
<dbReference type="AlphaFoldDB" id="A0A4Y7RYA5"/>
<feature type="compositionally biased region" description="Acidic residues" evidence="1">
    <location>
        <begin position="23"/>
        <end position="34"/>
    </location>
</feature>
<feature type="compositionally biased region" description="Basic and acidic residues" evidence="1">
    <location>
        <begin position="54"/>
        <end position="63"/>
    </location>
</feature>
<comment type="caution">
    <text evidence="2">The sequence shown here is derived from an EMBL/GenBank/DDBJ whole genome shotgun (WGS) entry which is preliminary data.</text>
</comment>
<evidence type="ECO:0000313" key="2">
    <source>
        <dbReference type="EMBL" id="TEB13823.1"/>
    </source>
</evidence>
<reference evidence="2 3" key="1">
    <citation type="journal article" date="2019" name="Nat. Ecol. Evol.">
        <title>Megaphylogeny resolves global patterns of mushroom evolution.</title>
        <authorList>
            <person name="Varga T."/>
            <person name="Krizsan K."/>
            <person name="Foldi C."/>
            <person name="Dima B."/>
            <person name="Sanchez-Garcia M."/>
            <person name="Sanchez-Ramirez S."/>
            <person name="Szollosi G.J."/>
            <person name="Szarkandi J.G."/>
            <person name="Papp V."/>
            <person name="Albert L."/>
            <person name="Andreopoulos W."/>
            <person name="Angelini C."/>
            <person name="Antonin V."/>
            <person name="Barry K.W."/>
            <person name="Bougher N.L."/>
            <person name="Buchanan P."/>
            <person name="Buyck B."/>
            <person name="Bense V."/>
            <person name="Catcheside P."/>
            <person name="Chovatia M."/>
            <person name="Cooper J."/>
            <person name="Damon W."/>
            <person name="Desjardin D."/>
            <person name="Finy P."/>
            <person name="Geml J."/>
            <person name="Haridas S."/>
            <person name="Hughes K."/>
            <person name="Justo A."/>
            <person name="Karasinski D."/>
            <person name="Kautmanova I."/>
            <person name="Kiss B."/>
            <person name="Kocsube S."/>
            <person name="Kotiranta H."/>
            <person name="LaButti K.M."/>
            <person name="Lechner B.E."/>
            <person name="Liimatainen K."/>
            <person name="Lipzen A."/>
            <person name="Lukacs Z."/>
            <person name="Mihaltcheva S."/>
            <person name="Morgado L.N."/>
            <person name="Niskanen T."/>
            <person name="Noordeloos M.E."/>
            <person name="Ohm R.A."/>
            <person name="Ortiz-Santana B."/>
            <person name="Ovrebo C."/>
            <person name="Racz N."/>
            <person name="Riley R."/>
            <person name="Savchenko A."/>
            <person name="Shiryaev A."/>
            <person name="Soop K."/>
            <person name="Spirin V."/>
            <person name="Szebenyi C."/>
            <person name="Tomsovsky M."/>
            <person name="Tulloss R.E."/>
            <person name="Uehling J."/>
            <person name="Grigoriev I.V."/>
            <person name="Vagvolgyi C."/>
            <person name="Papp T."/>
            <person name="Martin F.M."/>
            <person name="Miettinen O."/>
            <person name="Hibbett D.S."/>
            <person name="Nagy L.G."/>
        </authorList>
    </citation>
    <scope>NUCLEOTIDE SEQUENCE [LARGE SCALE GENOMIC DNA]</scope>
    <source>
        <strain evidence="2 3">FP101781</strain>
    </source>
</reference>
<evidence type="ECO:0000313" key="3">
    <source>
        <dbReference type="Proteomes" id="UP000298030"/>
    </source>
</evidence>
<gene>
    <name evidence="2" type="ORF">FA13DRAFT_953745</name>
</gene>